<evidence type="ECO:0000313" key="4">
    <source>
        <dbReference type="Proteomes" id="UP000621540"/>
    </source>
</evidence>
<dbReference type="RefSeq" id="WP_186981558.1">
    <property type="nucleotide sequence ID" value="NZ_JACOQH010000001.1"/>
</dbReference>
<dbReference type="Gene3D" id="1.10.1220.10">
    <property type="entry name" value="Met repressor-like"/>
    <property type="match status" value="1"/>
</dbReference>
<evidence type="ECO:0000313" key="3">
    <source>
        <dbReference type="EMBL" id="MBC5752917.1"/>
    </source>
</evidence>
<dbReference type="EMBL" id="JACOQH010000001">
    <property type="protein sequence ID" value="MBC5752917.1"/>
    <property type="molecule type" value="Genomic_DNA"/>
</dbReference>
<sequence>MATTNVTIRMDEDLKKQAEELFADLGMNMTTAIVTFTKQAVREQAIPFVISRNIPNEETIQAIKEVERLKKDPNKRTYSSFDELLKEVEADV</sequence>
<dbReference type="InterPro" id="IPR013321">
    <property type="entry name" value="Arc_rbn_hlx_hlx"/>
</dbReference>
<keyword evidence="2" id="KW-1277">Toxin-antitoxin system</keyword>
<protein>
    <submittedName>
        <fullName evidence="3">Type II toxin-antitoxin system RelB/DinJ family antitoxin</fullName>
    </submittedName>
</protein>
<proteinExistence type="inferred from homology"/>
<dbReference type="Pfam" id="PF04221">
    <property type="entry name" value="RelB"/>
    <property type="match status" value="1"/>
</dbReference>
<accession>A0ABR7I7M7</accession>
<name>A0ABR7I7M7_9FIRM</name>
<organism evidence="3 4">
    <name type="scientific">Roseburia yibonii</name>
    <dbReference type="NCBI Taxonomy" id="2763063"/>
    <lineage>
        <taxon>Bacteria</taxon>
        <taxon>Bacillati</taxon>
        <taxon>Bacillota</taxon>
        <taxon>Clostridia</taxon>
        <taxon>Lachnospirales</taxon>
        <taxon>Lachnospiraceae</taxon>
        <taxon>Roseburia</taxon>
    </lineage>
</organism>
<dbReference type="PANTHER" id="PTHR38781:SF1">
    <property type="entry name" value="ANTITOXIN DINJ-RELATED"/>
    <property type="match status" value="1"/>
</dbReference>
<dbReference type="PIRSF" id="PIRSF003108">
    <property type="entry name" value="DinJ"/>
    <property type="match status" value="1"/>
</dbReference>
<keyword evidence="4" id="KW-1185">Reference proteome</keyword>
<comment type="caution">
    <text evidence="3">The sequence shown here is derived from an EMBL/GenBank/DDBJ whole genome shotgun (WGS) entry which is preliminary data.</text>
</comment>
<dbReference type="PANTHER" id="PTHR38781">
    <property type="entry name" value="ANTITOXIN DINJ-RELATED"/>
    <property type="match status" value="1"/>
</dbReference>
<reference evidence="3 4" key="1">
    <citation type="submission" date="2020-08" db="EMBL/GenBank/DDBJ databases">
        <title>Genome public.</title>
        <authorList>
            <person name="Liu C."/>
            <person name="Sun Q."/>
        </authorList>
    </citation>
    <scope>NUCLEOTIDE SEQUENCE [LARGE SCALE GENOMIC DNA]</scope>
    <source>
        <strain evidence="3 4">BX0805</strain>
    </source>
</reference>
<evidence type="ECO:0000256" key="2">
    <source>
        <dbReference type="ARBA" id="ARBA00022649"/>
    </source>
</evidence>
<gene>
    <name evidence="3" type="ORF">H8Z76_02565</name>
</gene>
<evidence type="ECO:0000256" key="1">
    <source>
        <dbReference type="ARBA" id="ARBA00010562"/>
    </source>
</evidence>
<comment type="similarity">
    <text evidence="1">Belongs to the RelB/DinJ antitoxin family.</text>
</comment>
<dbReference type="NCBIfam" id="TIGR02384">
    <property type="entry name" value="RelB_DinJ"/>
    <property type="match status" value="1"/>
</dbReference>
<dbReference type="InterPro" id="IPR026262">
    <property type="entry name" value="DinJ"/>
</dbReference>
<dbReference type="Proteomes" id="UP000621540">
    <property type="component" value="Unassembled WGS sequence"/>
</dbReference>
<dbReference type="InterPro" id="IPR007337">
    <property type="entry name" value="RelB/DinJ"/>
</dbReference>